<evidence type="ECO:0000313" key="2">
    <source>
        <dbReference type="EMBL" id="PWS26217.1"/>
    </source>
</evidence>
<dbReference type="InterPro" id="IPR037461">
    <property type="entry name" value="CtCE2-like_dom"/>
</dbReference>
<protein>
    <submittedName>
        <fullName evidence="2">GDSL family lipase</fullName>
    </submittedName>
</protein>
<reference evidence="2 3" key="1">
    <citation type="submission" date="2018-05" db="EMBL/GenBank/DDBJ databases">
        <title>Pedobacter paludis sp. nov., isolated from wetland soil.</title>
        <authorList>
            <person name="Zhang Y."/>
            <person name="Wang G."/>
        </authorList>
    </citation>
    <scope>NUCLEOTIDE SEQUENCE [LARGE SCALE GENOMIC DNA]</scope>
    <source>
        <strain evidence="2 3">KCTC22721</strain>
    </source>
</reference>
<gene>
    <name evidence="2" type="ORF">DHW03_15600</name>
</gene>
<dbReference type="CDD" id="cd01831">
    <property type="entry name" value="Endoglucanase_E_like"/>
    <property type="match status" value="1"/>
</dbReference>
<dbReference type="PANTHER" id="PTHR37834:SF2">
    <property type="entry name" value="ESTERASE, SGNH HYDROLASE-TYPE"/>
    <property type="match status" value="1"/>
</dbReference>
<dbReference type="Proteomes" id="UP000245379">
    <property type="component" value="Unassembled WGS sequence"/>
</dbReference>
<dbReference type="AlphaFoldDB" id="A0A317EJB6"/>
<dbReference type="GO" id="GO:0052689">
    <property type="term" value="F:carboxylic ester hydrolase activity"/>
    <property type="evidence" value="ECO:0007669"/>
    <property type="project" value="InterPro"/>
</dbReference>
<evidence type="ECO:0000313" key="3">
    <source>
        <dbReference type="Proteomes" id="UP000245379"/>
    </source>
</evidence>
<name>A0A317EJB6_9SPHI</name>
<evidence type="ECO:0000259" key="1">
    <source>
        <dbReference type="Pfam" id="PF17996"/>
    </source>
</evidence>
<proteinExistence type="predicted"/>
<dbReference type="SUPFAM" id="SSF52266">
    <property type="entry name" value="SGNH hydrolase"/>
    <property type="match status" value="1"/>
</dbReference>
<dbReference type="Gene3D" id="3.40.50.1110">
    <property type="entry name" value="SGNH hydrolase"/>
    <property type="match status" value="1"/>
</dbReference>
<dbReference type="InterPro" id="IPR040794">
    <property type="entry name" value="CE2_N"/>
</dbReference>
<dbReference type="PANTHER" id="PTHR37834">
    <property type="entry name" value="GDSL-LIKE LIPASE/ACYLHYDROLASE DOMAIN PROTEIN (AFU_ORTHOLOGUE AFUA_2G00620)"/>
    <property type="match status" value="1"/>
</dbReference>
<dbReference type="InterPro" id="IPR052762">
    <property type="entry name" value="PCW_deacetylase/CE"/>
</dbReference>
<dbReference type="EMBL" id="QGNZ01000004">
    <property type="protein sequence ID" value="PWS26217.1"/>
    <property type="molecule type" value="Genomic_DNA"/>
</dbReference>
<comment type="caution">
    <text evidence="2">The sequence shown here is derived from an EMBL/GenBank/DDBJ whole genome shotgun (WGS) entry which is preliminary data.</text>
</comment>
<dbReference type="InterPro" id="IPR036514">
    <property type="entry name" value="SGNH_hydro_sf"/>
</dbReference>
<feature type="domain" description="Carbohydrate esterase 2 N-terminal" evidence="1">
    <location>
        <begin position="68"/>
        <end position="163"/>
    </location>
</feature>
<organism evidence="2 3">
    <name type="scientific">Pedobacter yonginense</name>
    <dbReference type="NCBI Taxonomy" id="651869"/>
    <lineage>
        <taxon>Bacteria</taxon>
        <taxon>Pseudomonadati</taxon>
        <taxon>Bacteroidota</taxon>
        <taxon>Sphingobacteriia</taxon>
        <taxon>Sphingobacteriales</taxon>
        <taxon>Sphingobacteriaceae</taxon>
        <taxon>Pedobacter</taxon>
    </lineage>
</organism>
<dbReference type="Gene3D" id="2.60.120.260">
    <property type="entry name" value="Galactose-binding domain-like"/>
    <property type="match status" value="1"/>
</dbReference>
<sequence>MSTFRSFSDIYLSIKPQMALFFYFHGNFSEMKTYIKIIALVILAQFVKAQKKQSVRDTLSASALMPFGRSLLKSDHKLELISSAVHVGFKFEGNQCAIYASVKDSNSHNYIQYELDGVYQKKVRIGGDSEQPIIVNAVGYGSHIIWLYKATEATTGPVIISKIVGRNIKAVPVTNAPIIEFIGNSITCGAAADTTDVPCGKGKYQDQHNAYMAYGPRVARSLCLNYVLSSVSGIGVYRTWNLDGPSMPQVYEKIDFQLNNPIKWNFNTFHPAIVSIALGTNDLSNGDAKSSRKPFDEKIFIKNFVDFICLIKLKYPKAKIALLSSPMVSGSSREILERCLLSIKSKVDVLYPKDKPIATFFFPLMQAHGCTGHPSVADHLIMAEQLKPFFSKLVKQ</sequence>
<keyword evidence="3" id="KW-1185">Reference proteome</keyword>
<accession>A0A317EJB6</accession>
<dbReference type="OrthoDB" id="9801375at2"/>
<dbReference type="Pfam" id="PF17996">
    <property type="entry name" value="CE2_N"/>
    <property type="match status" value="1"/>
</dbReference>